<feature type="domain" description="DUF6242" evidence="3">
    <location>
        <begin position="125"/>
        <end position="325"/>
    </location>
</feature>
<organism evidence="4 5">
    <name type="scientific">Rhodanobacter denitrificans</name>
    <dbReference type="NCBI Taxonomy" id="666685"/>
    <lineage>
        <taxon>Bacteria</taxon>
        <taxon>Pseudomonadati</taxon>
        <taxon>Pseudomonadota</taxon>
        <taxon>Gammaproteobacteria</taxon>
        <taxon>Lysobacterales</taxon>
        <taxon>Rhodanobacteraceae</taxon>
        <taxon>Rhodanobacter</taxon>
    </lineage>
</organism>
<feature type="chain" id="PRO_5015984120" description="DUF6242 domain-containing protein" evidence="2">
    <location>
        <begin position="37"/>
        <end position="748"/>
    </location>
</feature>
<dbReference type="InterPro" id="IPR058667">
    <property type="entry name" value="DUF6242_C"/>
</dbReference>
<proteinExistence type="predicted"/>
<dbReference type="AlphaFoldDB" id="A0A2W5KHG4"/>
<feature type="region of interest" description="Disordered" evidence="1">
    <location>
        <begin position="59"/>
        <end position="83"/>
    </location>
</feature>
<dbReference type="InterPro" id="IPR015943">
    <property type="entry name" value="WD40/YVTN_repeat-like_dom_sf"/>
</dbReference>
<name>A0A2W5KHG4_9GAMM</name>
<dbReference type="PANTHER" id="PTHR43739">
    <property type="entry name" value="XYLOGLUCANASE (EUROFUNG)"/>
    <property type="match status" value="1"/>
</dbReference>
<evidence type="ECO:0000313" key="5">
    <source>
        <dbReference type="Proteomes" id="UP000249046"/>
    </source>
</evidence>
<evidence type="ECO:0000259" key="3">
    <source>
        <dbReference type="Pfam" id="PF25852"/>
    </source>
</evidence>
<dbReference type="GO" id="GO:0010411">
    <property type="term" value="P:xyloglucan metabolic process"/>
    <property type="evidence" value="ECO:0007669"/>
    <property type="project" value="TreeGrafter"/>
</dbReference>
<dbReference type="PANTHER" id="PTHR43739:SF5">
    <property type="entry name" value="EXO-ALPHA-SIALIDASE"/>
    <property type="match status" value="1"/>
</dbReference>
<dbReference type="InterPro" id="IPR052025">
    <property type="entry name" value="Xyloglucanase_GH74"/>
</dbReference>
<evidence type="ECO:0000256" key="2">
    <source>
        <dbReference type="SAM" id="SignalP"/>
    </source>
</evidence>
<dbReference type="Gene3D" id="2.130.10.10">
    <property type="entry name" value="YVTN repeat-like/Quinoprotein amine dehydrogenase"/>
    <property type="match status" value="4"/>
</dbReference>
<comment type="caution">
    <text evidence="4">The sequence shown here is derived from an EMBL/GenBank/DDBJ whole genome shotgun (WGS) entry which is preliminary data.</text>
</comment>
<dbReference type="CDD" id="cd15482">
    <property type="entry name" value="Sialidase_non-viral"/>
    <property type="match status" value="3"/>
</dbReference>
<gene>
    <name evidence="4" type="ORF">DI564_08845</name>
</gene>
<reference evidence="4 5" key="1">
    <citation type="submission" date="2017-08" db="EMBL/GenBank/DDBJ databases">
        <title>Infants hospitalized years apart are colonized by the same room-sourced microbial strains.</title>
        <authorList>
            <person name="Brooks B."/>
            <person name="Olm M.R."/>
            <person name="Firek B.A."/>
            <person name="Baker R."/>
            <person name="Thomas B.C."/>
            <person name="Morowitz M.J."/>
            <person name="Banfield J.F."/>
        </authorList>
    </citation>
    <scope>NUCLEOTIDE SEQUENCE [LARGE SCALE GENOMIC DNA]</scope>
    <source>
        <strain evidence="4">S2_005_003_R2_42</strain>
    </source>
</reference>
<protein>
    <recommendedName>
        <fullName evidence="3">DUF6242 domain-containing protein</fullName>
    </recommendedName>
</protein>
<dbReference type="SUPFAM" id="SSF110296">
    <property type="entry name" value="Oligoxyloglucan reducing end-specific cellobiohydrolase"/>
    <property type="match status" value="3"/>
</dbReference>
<accession>A0A2W5KHG4</accession>
<feature type="signal peptide" evidence="2">
    <location>
        <begin position="1"/>
        <end position="36"/>
    </location>
</feature>
<keyword evidence="2" id="KW-0732">Signal</keyword>
<dbReference type="Pfam" id="PF25852">
    <property type="entry name" value="DUF6242_C"/>
    <property type="match status" value="1"/>
</dbReference>
<dbReference type="EMBL" id="QFPO01000006">
    <property type="protein sequence ID" value="PZQ15429.1"/>
    <property type="molecule type" value="Genomic_DNA"/>
</dbReference>
<evidence type="ECO:0000313" key="4">
    <source>
        <dbReference type="EMBL" id="PZQ15429.1"/>
    </source>
</evidence>
<sequence length="748" mass="75632">MPGRVRLQPPATRCPMTQRSLILTLTCCAAAATALAAGAATPALPPGAAGFDARHAERGDHAGRRPLRSVRLDDAASTAPRGGGVPAAWSALGPYGGDVTSVAASPTQPDLVFAGTAPGGAGGGTLYRSTDGAAHWSAVPALAFRSVFDIAFATTGTVFVGTDGGVFSSSDGGNSWTQHDLGIGPNQLTAAIAVDPGNPSTIWAGVDDAFGTQAANIVRSTDGGATWSNVTPARPTPMSATAIAIHPVDPQIVIATFGGWMGGGEVWVTTNGGSSWTNRSTGLPANPIRAVHYDGIRLLVGGGQMFGSQFVGLYASTDLGQTWTALHDAGWPLRVVTDIAVDPTDPQTILAAIDGGGINRTTDGGATWETGIGGSTILSAQSVRYAPGNPDVILVGASSLGVYRSADGGDAFAASTIGIAELPLMAVDTSPAEPDHVAVAFQGNNNGGILTSADGGATWTAEPVPPTRYSNVRYAPDGTLFALSSGPSSVAPEGLYRRNGDGSWTSLGPDQGTLFESDLSAIRFGSTASTIYLGGADFGVAGSERTVWRSTDGGATWTKTHEGTAGDKVVDIEIVAGSGGQRLVATYDGPEGGALRSADGGVDWSGAVTGLPGFARFGRLCSSPAAPGMTYMSMWDSWGTGAVYRSTDDGASWTSTGWSGGNLSDIACHPQEAGVLYAAQQSATAVIRSTDGGASFTAFAAGLDAAGSPTELALSRAGEARLYLSTTRGSFVTPRDGAADAIFADGFD</sequence>
<dbReference type="Proteomes" id="UP000249046">
    <property type="component" value="Unassembled WGS sequence"/>
</dbReference>
<evidence type="ECO:0000256" key="1">
    <source>
        <dbReference type="SAM" id="MobiDB-lite"/>
    </source>
</evidence>